<name>B8IHT6_METNO</name>
<keyword evidence="4" id="KW-1185">Reference proteome</keyword>
<feature type="domain" description="BioF2-like acetyltransferase" evidence="2">
    <location>
        <begin position="195"/>
        <end position="339"/>
    </location>
</feature>
<proteinExistence type="predicted"/>
<evidence type="ECO:0000259" key="2">
    <source>
        <dbReference type="Pfam" id="PF13480"/>
    </source>
</evidence>
<evidence type="ECO:0000313" key="3">
    <source>
        <dbReference type="EMBL" id="ACL55974.1"/>
    </source>
</evidence>
<dbReference type="HOGENOM" id="CLU_046277_1_0_5"/>
<protein>
    <submittedName>
        <fullName evidence="3">Glycosyl transferase, group 1</fullName>
    </submittedName>
</protein>
<dbReference type="Pfam" id="PF13480">
    <property type="entry name" value="Acetyltransf_6"/>
    <property type="match status" value="1"/>
</dbReference>
<gene>
    <name evidence="3" type="ordered locus">Mnod_0961</name>
</gene>
<evidence type="ECO:0000256" key="1">
    <source>
        <dbReference type="SAM" id="MobiDB-lite"/>
    </source>
</evidence>
<keyword evidence="3" id="KW-0808">Transferase</keyword>
<dbReference type="InterPro" id="IPR038740">
    <property type="entry name" value="BioF2-like_GNAT_dom"/>
</dbReference>
<dbReference type="KEGG" id="mno:Mnod_0961"/>
<dbReference type="Proteomes" id="UP000008207">
    <property type="component" value="Chromosome"/>
</dbReference>
<evidence type="ECO:0000313" key="4">
    <source>
        <dbReference type="Proteomes" id="UP000008207"/>
    </source>
</evidence>
<dbReference type="AlphaFoldDB" id="B8IHT6"/>
<dbReference type="Gene3D" id="3.40.630.30">
    <property type="match status" value="1"/>
</dbReference>
<dbReference type="InterPro" id="IPR016181">
    <property type="entry name" value="Acyl_CoA_acyltransferase"/>
</dbReference>
<dbReference type="OrthoDB" id="9808976at2"/>
<dbReference type="GO" id="GO:0016740">
    <property type="term" value="F:transferase activity"/>
    <property type="evidence" value="ECO:0007669"/>
    <property type="project" value="UniProtKB-KW"/>
</dbReference>
<dbReference type="RefSeq" id="WP_015927672.1">
    <property type="nucleotide sequence ID" value="NC_011894.1"/>
</dbReference>
<reference evidence="3 4" key="1">
    <citation type="submission" date="2009-01" db="EMBL/GenBank/DDBJ databases">
        <title>Complete sequence of chromosome of Methylobacterium nodulans ORS 2060.</title>
        <authorList>
            <consortium name="US DOE Joint Genome Institute"/>
            <person name="Lucas S."/>
            <person name="Copeland A."/>
            <person name="Lapidus A."/>
            <person name="Glavina del Rio T."/>
            <person name="Dalin E."/>
            <person name="Tice H."/>
            <person name="Bruce D."/>
            <person name="Goodwin L."/>
            <person name="Pitluck S."/>
            <person name="Sims D."/>
            <person name="Brettin T."/>
            <person name="Detter J.C."/>
            <person name="Han C."/>
            <person name="Larimer F."/>
            <person name="Land M."/>
            <person name="Hauser L."/>
            <person name="Kyrpides N."/>
            <person name="Ivanova N."/>
            <person name="Marx C.J."/>
            <person name="Richardson P."/>
        </authorList>
    </citation>
    <scope>NUCLEOTIDE SEQUENCE [LARGE SCALE GENOMIC DNA]</scope>
    <source>
        <strain evidence="4">LMG 21967 / CNCM I-2342 / ORS 2060</strain>
    </source>
</reference>
<feature type="region of interest" description="Disordered" evidence="1">
    <location>
        <begin position="1"/>
        <end position="21"/>
    </location>
</feature>
<dbReference type="EMBL" id="CP001349">
    <property type="protein sequence ID" value="ACL55974.1"/>
    <property type="molecule type" value="Genomic_DNA"/>
</dbReference>
<sequence>MTSLPAAETGRFPSQALPAPRDGPGGFAISVLRETADLLRLEPAWWDLYRRTPSATPFQSPAWLIPWWCGFRPGRLLTVAVRAGDGRLVGLAPAYIEDGAGGRRLLPLGIGASDHLDILLDPAAAGAAAALAAGVAAERAAFAVWELEDLAPDAAAWRLPVPAGARETVADQVACPVLPLPPGAGSLADLCPTVKRRKISLARNRSARRGGFESLDATDAAGATALFERLVALHAARWESQGEPGVLAEEAVRDFHRAAVPRLAAAGLVRFHAVRLAGGTAAVLYALRDRHRVYAYLSGFDPAFRFESPGVSVMAAALDGARRDGARSFHFLRGQEPYKYEWGAVDIWNRRRSLRWAP</sequence>
<dbReference type="SUPFAM" id="SSF55729">
    <property type="entry name" value="Acyl-CoA N-acyltransferases (Nat)"/>
    <property type="match status" value="1"/>
</dbReference>
<dbReference type="eggNOG" id="COG5653">
    <property type="taxonomic scope" value="Bacteria"/>
</dbReference>
<accession>B8IHT6</accession>
<organism evidence="3 4">
    <name type="scientific">Methylobacterium nodulans (strain LMG 21967 / CNCM I-2342 / ORS 2060)</name>
    <dbReference type="NCBI Taxonomy" id="460265"/>
    <lineage>
        <taxon>Bacteria</taxon>
        <taxon>Pseudomonadati</taxon>
        <taxon>Pseudomonadota</taxon>
        <taxon>Alphaproteobacteria</taxon>
        <taxon>Hyphomicrobiales</taxon>
        <taxon>Methylobacteriaceae</taxon>
        <taxon>Methylobacterium</taxon>
    </lineage>
</organism>
<dbReference type="STRING" id="460265.Mnod_0961"/>